<dbReference type="EMBL" id="CCYD01000321">
    <property type="protein sequence ID" value="CEG38328.1"/>
    <property type="molecule type" value="Genomic_DNA"/>
</dbReference>
<reference evidence="3" key="1">
    <citation type="submission" date="2014-09" db="EMBL/GenBank/DDBJ databases">
        <authorList>
            <person name="Sharma Rahul"/>
            <person name="Thines Marco"/>
        </authorList>
    </citation>
    <scope>NUCLEOTIDE SEQUENCE [LARGE SCALE GENOMIC DNA]</scope>
</reference>
<dbReference type="Proteomes" id="UP000054928">
    <property type="component" value="Unassembled WGS sequence"/>
</dbReference>
<dbReference type="RefSeq" id="XP_024574697.1">
    <property type="nucleotide sequence ID" value="XM_024723752.1"/>
</dbReference>
<keyword evidence="3" id="KW-1185">Reference proteome</keyword>
<protein>
    <submittedName>
        <fullName evidence="2">Uncharacterized protein</fullName>
    </submittedName>
</protein>
<sequence>MPILAARRDSRSELTGTHTERAHEFQHLDSRYLSSGTSLSHGTFRVTIE</sequence>
<accession>A0A0P1ADF0</accession>
<organism evidence="2 3">
    <name type="scientific">Plasmopara halstedii</name>
    <name type="common">Downy mildew of sunflower</name>
    <dbReference type="NCBI Taxonomy" id="4781"/>
    <lineage>
        <taxon>Eukaryota</taxon>
        <taxon>Sar</taxon>
        <taxon>Stramenopiles</taxon>
        <taxon>Oomycota</taxon>
        <taxon>Peronosporomycetes</taxon>
        <taxon>Peronosporales</taxon>
        <taxon>Peronosporaceae</taxon>
        <taxon>Plasmopara</taxon>
    </lineage>
</organism>
<proteinExistence type="predicted"/>
<evidence type="ECO:0000256" key="1">
    <source>
        <dbReference type="SAM" id="MobiDB-lite"/>
    </source>
</evidence>
<evidence type="ECO:0000313" key="3">
    <source>
        <dbReference type="Proteomes" id="UP000054928"/>
    </source>
</evidence>
<dbReference type="AlphaFoldDB" id="A0A0P1ADF0"/>
<feature type="region of interest" description="Disordered" evidence="1">
    <location>
        <begin position="1"/>
        <end position="22"/>
    </location>
</feature>
<name>A0A0P1ADF0_PLAHL</name>
<evidence type="ECO:0000313" key="2">
    <source>
        <dbReference type="EMBL" id="CEG38328.1"/>
    </source>
</evidence>
<dbReference type="GeneID" id="36403464"/>